<evidence type="ECO:0000256" key="3">
    <source>
        <dbReference type="ARBA" id="ARBA00023015"/>
    </source>
</evidence>
<organism evidence="7 8">
    <name type="scientific">Pythium oligandrum</name>
    <name type="common">Mycoparasitic fungus</name>
    <dbReference type="NCBI Taxonomy" id="41045"/>
    <lineage>
        <taxon>Eukaryota</taxon>
        <taxon>Sar</taxon>
        <taxon>Stramenopiles</taxon>
        <taxon>Oomycota</taxon>
        <taxon>Peronosporomycetes</taxon>
        <taxon>Pythiales</taxon>
        <taxon>Pythiaceae</taxon>
        <taxon>Pythium</taxon>
    </lineage>
</organism>
<proteinExistence type="inferred from homology"/>
<dbReference type="GO" id="GO:0016251">
    <property type="term" value="F:RNA polymerase II general transcription initiation factor activity"/>
    <property type="evidence" value="ECO:0007669"/>
    <property type="project" value="TreeGrafter"/>
</dbReference>
<feature type="region of interest" description="Disordered" evidence="6">
    <location>
        <begin position="1"/>
        <end position="49"/>
    </location>
</feature>
<protein>
    <recommendedName>
        <fullName evidence="9">Transcription initiation factor TFIID subunit 9</fullName>
    </recommendedName>
</protein>
<dbReference type="AlphaFoldDB" id="A0A8K1FPH3"/>
<dbReference type="EMBL" id="SPLM01000002">
    <property type="protein sequence ID" value="TMW68369.1"/>
    <property type="molecule type" value="Genomic_DNA"/>
</dbReference>
<evidence type="ECO:0000256" key="2">
    <source>
        <dbReference type="ARBA" id="ARBA00007646"/>
    </source>
</evidence>
<reference evidence="7" key="1">
    <citation type="submission" date="2019-03" db="EMBL/GenBank/DDBJ databases">
        <title>Long read genome sequence of the mycoparasitic Pythium oligandrum ATCC 38472 isolated from sugarbeet rhizosphere.</title>
        <authorList>
            <person name="Gaulin E."/>
        </authorList>
    </citation>
    <scope>NUCLEOTIDE SEQUENCE</scope>
    <source>
        <strain evidence="7">ATCC 38472_TT</strain>
    </source>
</reference>
<evidence type="ECO:0000313" key="7">
    <source>
        <dbReference type="EMBL" id="TMW68369.1"/>
    </source>
</evidence>
<keyword evidence="3" id="KW-0805">Transcription regulation</keyword>
<dbReference type="Gene3D" id="1.10.20.10">
    <property type="entry name" value="Histone, subunit A"/>
    <property type="match status" value="1"/>
</dbReference>
<dbReference type="GO" id="GO:0000124">
    <property type="term" value="C:SAGA complex"/>
    <property type="evidence" value="ECO:0007669"/>
    <property type="project" value="TreeGrafter"/>
</dbReference>
<comment type="caution">
    <text evidence="7">The sequence shown here is derived from an EMBL/GenBank/DDBJ whole genome shotgun (WGS) entry which is preliminary data.</text>
</comment>
<feature type="compositionally biased region" description="Low complexity" evidence="6">
    <location>
        <begin position="1"/>
        <end position="35"/>
    </location>
</feature>
<evidence type="ECO:0008006" key="9">
    <source>
        <dbReference type="Google" id="ProtNLM"/>
    </source>
</evidence>
<feature type="region of interest" description="Disordered" evidence="6">
    <location>
        <begin position="188"/>
        <end position="218"/>
    </location>
</feature>
<dbReference type="CDD" id="cd07979">
    <property type="entry name" value="HFD_TAF9"/>
    <property type="match status" value="1"/>
</dbReference>
<dbReference type="GO" id="GO:0003713">
    <property type="term" value="F:transcription coactivator activity"/>
    <property type="evidence" value="ECO:0007669"/>
    <property type="project" value="TreeGrafter"/>
</dbReference>
<dbReference type="GO" id="GO:0051123">
    <property type="term" value="P:RNA polymerase II preinitiation complex assembly"/>
    <property type="evidence" value="ECO:0007669"/>
    <property type="project" value="TreeGrafter"/>
</dbReference>
<dbReference type="InterPro" id="IPR051431">
    <property type="entry name" value="TFIID_subunit_9"/>
</dbReference>
<comment type="subcellular location">
    <subcellularLocation>
        <location evidence="1">Nucleus</location>
    </subcellularLocation>
</comment>
<dbReference type="OrthoDB" id="341924at2759"/>
<gene>
    <name evidence="7" type="ORF">Poli38472_005837</name>
</gene>
<dbReference type="Pfam" id="PF02291">
    <property type="entry name" value="TFIID-31kDa"/>
    <property type="match status" value="1"/>
</dbReference>
<dbReference type="PANTHER" id="PTHR48068:SF4">
    <property type="entry name" value="TATA-BOX BINDING PROTEIN ASSOCIATED FACTOR 9"/>
    <property type="match status" value="1"/>
</dbReference>
<accession>A0A8K1FPH3</accession>
<keyword evidence="4" id="KW-0804">Transcription</keyword>
<evidence type="ECO:0000256" key="6">
    <source>
        <dbReference type="SAM" id="MobiDB-lite"/>
    </source>
</evidence>
<dbReference type="SUPFAM" id="SSF47113">
    <property type="entry name" value="Histone-fold"/>
    <property type="match status" value="1"/>
</dbReference>
<dbReference type="Proteomes" id="UP000794436">
    <property type="component" value="Unassembled WGS sequence"/>
</dbReference>
<keyword evidence="5" id="KW-0539">Nucleus</keyword>
<dbReference type="InterPro" id="IPR003162">
    <property type="entry name" value="TFIID-31"/>
</dbReference>
<evidence type="ECO:0000256" key="5">
    <source>
        <dbReference type="ARBA" id="ARBA00023242"/>
    </source>
</evidence>
<name>A0A8K1FPH3_PYTOL</name>
<evidence type="ECO:0000256" key="1">
    <source>
        <dbReference type="ARBA" id="ARBA00004123"/>
    </source>
</evidence>
<sequence>MSTASGATKSGKSAAASKSNGSAGGAALKLKPGKGLQEDDGKDSETEMTDAVPLDVAVLQRILESMGADKHEPRVVNQLQEFVHRYVTDILIDAQEYSLYAEKQAVDADDVRLAIASRLNHHYANVPSRELMMELADKRNSVPLPPISNEYGVRLPPMQHQLVTFESERHHDGPTSPLSIQYDASADEDEPMTLASQREGARNKKIARQQIPIHISQR</sequence>
<dbReference type="PANTHER" id="PTHR48068">
    <property type="entry name" value="TAF9 RNA POLYMERASE II, TATA BOX-BINDING PROTEIN (TBP)-ASSOCIATED FACTOR"/>
    <property type="match status" value="1"/>
</dbReference>
<dbReference type="GO" id="GO:0005669">
    <property type="term" value="C:transcription factor TFIID complex"/>
    <property type="evidence" value="ECO:0007669"/>
    <property type="project" value="TreeGrafter"/>
</dbReference>
<feature type="compositionally biased region" description="Basic and acidic residues" evidence="6">
    <location>
        <begin position="36"/>
        <end position="45"/>
    </location>
</feature>
<keyword evidence="8" id="KW-1185">Reference proteome</keyword>
<dbReference type="InterPro" id="IPR009072">
    <property type="entry name" value="Histone-fold"/>
</dbReference>
<comment type="similarity">
    <text evidence="2">Belongs to the TAF9 family.</text>
</comment>
<dbReference type="GO" id="GO:0046982">
    <property type="term" value="F:protein heterodimerization activity"/>
    <property type="evidence" value="ECO:0007669"/>
    <property type="project" value="InterPro"/>
</dbReference>
<evidence type="ECO:0000313" key="8">
    <source>
        <dbReference type="Proteomes" id="UP000794436"/>
    </source>
</evidence>
<evidence type="ECO:0000256" key="4">
    <source>
        <dbReference type="ARBA" id="ARBA00023163"/>
    </source>
</evidence>